<dbReference type="GO" id="GO:0016491">
    <property type="term" value="F:oxidoreductase activity"/>
    <property type="evidence" value="ECO:0007669"/>
    <property type="project" value="UniProtKB-KW"/>
</dbReference>
<dbReference type="Pfam" id="PF08240">
    <property type="entry name" value="ADH_N"/>
    <property type="match status" value="1"/>
</dbReference>
<dbReference type="SUPFAM" id="SSF50129">
    <property type="entry name" value="GroES-like"/>
    <property type="match status" value="1"/>
</dbReference>
<dbReference type="InterPro" id="IPR002328">
    <property type="entry name" value="ADH_Zn_CS"/>
</dbReference>
<dbReference type="Gene3D" id="3.90.180.10">
    <property type="entry name" value="Medium-chain alcohol dehydrogenases, catalytic domain"/>
    <property type="match status" value="1"/>
</dbReference>
<dbReference type="InterPro" id="IPR013149">
    <property type="entry name" value="ADH-like_C"/>
</dbReference>
<evidence type="ECO:0000259" key="5">
    <source>
        <dbReference type="Pfam" id="PF00107"/>
    </source>
</evidence>
<protein>
    <submittedName>
        <fullName evidence="7">Alcohol dehydrogenase</fullName>
    </submittedName>
</protein>
<dbReference type="RefSeq" id="WP_207680088.1">
    <property type="nucleotide sequence ID" value="NZ_CP061800.1"/>
</dbReference>
<feature type="domain" description="Alcohol dehydrogenase-like N-terminal" evidence="6">
    <location>
        <begin position="28"/>
        <end position="149"/>
    </location>
</feature>
<dbReference type="EMBL" id="CP061800">
    <property type="protein sequence ID" value="QTA92923.1"/>
    <property type="molecule type" value="Genomic_DNA"/>
</dbReference>
<evidence type="ECO:0000313" key="8">
    <source>
        <dbReference type="Proteomes" id="UP000663722"/>
    </source>
</evidence>
<evidence type="ECO:0000256" key="3">
    <source>
        <dbReference type="ARBA" id="ARBA00023002"/>
    </source>
</evidence>
<dbReference type="Pfam" id="PF00107">
    <property type="entry name" value="ADH_zinc_N"/>
    <property type="match status" value="1"/>
</dbReference>
<comment type="cofactor">
    <cofactor evidence="4">
        <name>Zn(2+)</name>
        <dbReference type="ChEBI" id="CHEBI:29105"/>
    </cofactor>
</comment>
<evidence type="ECO:0000256" key="4">
    <source>
        <dbReference type="RuleBase" id="RU361277"/>
    </source>
</evidence>
<gene>
    <name evidence="7" type="ORF">dnm_090160</name>
</gene>
<keyword evidence="2 4" id="KW-0862">Zinc</keyword>
<dbReference type="InterPro" id="IPR013154">
    <property type="entry name" value="ADH-like_N"/>
</dbReference>
<name>A0A975GU85_9BACT</name>
<dbReference type="KEGG" id="dmm:dnm_090160"/>
<keyword evidence="1 4" id="KW-0479">Metal-binding</keyword>
<dbReference type="GO" id="GO:0008270">
    <property type="term" value="F:zinc ion binding"/>
    <property type="evidence" value="ECO:0007669"/>
    <property type="project" value="InterPro"/>
</dbReference>
<dbReference type="Proteomes" id="UP000663722">
    <property type="component" value="Chromosome"/>
</dbReference>
<dbReference type="SUPFAM" id="SSF51735">
    <property type="entry name" value="NAD(P)-binding Rossmann-fold domains"/>
    <property type="match status" value="1"/>
</dbReference>
<evidence type="ECO:0000256" key="1">
    <source>
        <dbReference type="ARBA" id="ARBA00022723"/>
    </source>
</evidence>
<dbReference type="PANTHER" id="PTHR43401:SF2">
    <property type="entry name" value="L-THREONINE 3-DEHYDROGENASE"/>
    <property type="match status" value="1"/>
</dbReference>
<keyword evidence="3" id="KW-0560">Oxidoreductase</keyword>
<organism evidence="7 8">
    <name type="scientific">Desulfonema magnum</name>
    <dbReference type="NCBI Taxonomy" id="45655"/>
    <lineage>
        <taxon>Bacteria</taxon>
        <taxon>Pseudomonadati</taxon>
        <taxon>Thermodesulfobacteriota</taxon>
        <taxon>Desulfobacteria</taxon>
        <taxon>Desulfobacterales</taxon>
        <taxon>Desulfococcaceae</taxon>
        <taxon>Desulfonema</taxon>
    </lineage>
</organism>
<comment type="similarity">
    <text evidence="4">Belongs to the zinc-containing alcohol dehydrogenase family.</text>
</comment>
<evidence type="ECO:0000256" key="2">
    <source>
        <dbReference type="ARBA" id="ARBA00022833"/>
    </source>
</evidence>
<proteinExistence type="inferred from homology"/>
<feature type="domain" description="Alcohol dehydrogenase-like C-terminal" evidence="5">
    <location>
        <begin position="193"/>
        <end position="321"/>
    </location>
</feature>
<dbReference type="InterPro" id="IPR011032">
    <property type="entry name" value="GroES-like_sf"/>
</dbReference>
<dbReference type="InterPro" id="IPR050129">
    <property type="entry name" value="Zn_alcohol_dh"/>
</dbReference>
<reference evidence="7" key="1">
    <citation type="journal article" date="2021" name="Microb. Physiol.">
        <title>Proteogenomic Insights into the Physiology of Marine, Sulfate-Reducing, Filamentous Desulfonema limicola and Desulfonema magnum.</title>
        <authorList>
            <person name="Schnaars V."/>
            <person name="Wohlbrand L."/>
            <person name="Scheve S."/>
            <person name="Hinrichs C."/>
            <person name="Reinhardt R."/>
            <person name="Rabus R."/>
        </authorList>
    </citation>
    <scope>NUCLEOTIDE SEQUENCE</scope>
    <source>
        <strain evidence="7">4be13</strain>
    </source>
</reference>
<dbReference type="AlphaFoldDB" id="A0A975GU85"/>
<dbReference type="PANTHER" id="PTHR43401">
    <property type="entry name" value="L-THREONINE 3-DEHYDROGENASE"/>
    <property type="match status" value="1"/>
</dbReference>
<dbReference type="InterPro" id="IPR036291">
    <property type="entry name" value="NAD(P)-bd_dom_sf"/>
</dbReference>
<sequence length="365" mass="39698">MKKFSRAMVLTGPRKMEMQTFHLPEIGENDGLLEVELAGVCGSDPGIYRGVPTHGPRPFPLIMGHEIVGRVAKMGKTAQKRLGVAEGDRVVIEYAFGCGMCESCLTGAYSTCENKYFYGSMISCLESPHLFGAYSEYLYIHPQAKVHKIGDEISPEIGVLICAVLGNGIRWLRRIGGVSVGDTVAIIGPGQQGLAAAAVARESGANPIYVIGLSRDKDRLDMARRFGAHRTINADEENPWKVISDETHGRLADVVTDLSGNPAGAELALSLAGKKATVVLPGIYKGKKATLNLDHAVLNEIKIFGAYSQNFQSVRAAIKMVCQARYPFEEMITHRFPLKDAEQAVRMAAGEEKEIPVKVVIEPWN</sequence>
<keyword evidence="8" id="KW-1185">Reference proteome</keyword>
<evidence type="ECO:0000313" key="7">
    <source>
        <dbReference type="EMBL" id="QTA92923.1"/>
    </source>
</evidence>
<accession>A0A975GU85</accession>
<evidence type="ECO:0000259" key="6">
    <source>
        <dbReference type="Pfam" id="PF08240"/>
    </source>
</evidence>
<dbReference type="PROSITE" id="PS00059">
    <property type="entry name" value="ADH_ZINC"/>
    <property type="match status" value="1"/>
</dbReference>
<dbReference type="Gene3D" id="3.40.50.720">
    <property type="entry name" value="NAD(P)-binding Rossmann-like Domain"/>
    <property type="match status" value="1"/>
</dbReference>